<dbReference type="InterPro" id="IPR000742">
    <property type="entry name" value="EGF"/>
</dbReference>
<dbReference type="PANTHER" id="PTHR24035">
    <property type="entry name" value="MULTIPLE EPIDERMAL GROWTH FACTOR-LIKE DOMAINS PROTEIN"/>
    <property type="match status" value="1"/>
</dbReference>
<accession>A0ABQ5JRL0</accession>
<name>A0ABQ5JRL0_9EUKA</name>
<sequence length="1028" mass="110209">LIGLNVGYTNVVDLSPLLDETNTNSSLIFLDISGLQLDDFAQLVLFEAIADFVAANCLLSDADLFHLTTQSFTSLDLSSNGFVDISLLYVHANTLLSLNISHNNICGIANTTDLSDLDEFTAIFKHLELVDTTEQDSNVCDSHSECLDVSMESNTVCREIWTGVWRAECVMFSFYDSHSESPCTLFDDLSTIPGCVSVIAEHSNKQCVQADDSTSEGCVVGWYGDNCETECPSSDGVQEGYGGNVCDVEQCALVDDSLCGLSGTCKKSSESISNWECECDSSYHSVLFNESAYTCSSFCNDGAGCGSKLCTNIDSDVWVCECESTEYFDSSDNQCHSSSNCTGCSNGQCMLIDELGENGIFCVCLGDGEWFGSTCSAKCPVDSDDSVCGGVLGDCDEMTHECQCLSTAYLNNDGACEDATSEGFCISCSEEHGRCEKLDIMSDPICTCDDGYIGDTCEEKVSGCASVNIEGVPTVCGVNGYCDENENTCKCDDLWFGSTCTQTCPTNGNDDECSGNGTCSDHSCICNDGFYSDNCICVDIPDNTLRNSICSTLSLSSCDCITEYDLSLLETLSLNGVCDVSGLWFATNLAVLSVVNEDFSCSTSFTNNLTIIPESISELILQFVNLESNSSFSQFPELVTLDLSFNSSLELNEIGLFPSSLSNLILEGCYQIDISVLFGVLKDVNGNPLSMLSSINLSRTYFSSFEGIPEHIIHIIANNCSRVHNFDDVNFRALSRNIQSLEIVNTSVSTPPNLSIFSSEMENSSISSLNLSNNRIADPSPLYSLPLTELILENSGICGVDVAEGIKNIMWGESSSNYVLFSFHPSLKCRCSDLSSIDAISSGKVCVESAPGSGAWYTTCASAFSAVYSSSGELSCVMTPSCDGGCAYGDECKIEDNGDASCQSVIVDPGLRAHVGSFITEQHKLDDMTFSMAALQTLTSTNSLSYSSSELTDLRGIEHMIHLTELDLSDCSQLSNVFSLHSLVGLQHLDLSNCALSSSVNGLSNLINLQSLKLSSTGSGTIGTDDVA</sequence>
<feature type="non-terminal residue" evidence="3">
    <location>
        <position position="1028"/>
    </location>
</feature>
<feature type="domain" description="EGF-like" evidence="2">
    <location>
        <begin position="421"/>
        <end position="458"/>
    </location>
</feature>
<dbReference type="InterPro" id="IPR032675">
    <property type="entry name" value="LRR_dom_sf"/>
</dbReference>
<feature type="non-terminal residue" evidence="3">
    <location>
        <position position="1"/>
    </location>
</feature>
<keyword evidence="1" id="KW-1015">Disulfide bond</keyword>
<reference evidence="3" key="1">
    <citation type="submission" date="2022-03" db="EMBL/GenBank/DDBJ databases">
        <title>Draft genome sequence of Aduncisulcus paluster, a free-living microaerophilic Fornicata.</title>
        <authorList>
            <person name="Yuyama I."/>
            <person name="Kume K."/>
            <person name="Tamura T."/>
            <person name="Inagaki Y."/>
            <person name="Hashimoto T."/>
        </authorList>
    </citation>
    <scope>NUCLEOTIDE SEQUENCE</scope>
    <source>
        <strain evidence="3">NY0171</strain>
    </source>
</reference>
<evidence type="ECO:0000256" key="1">
    <source>
        <dbReference type="PROSITE-ProRule" id="PRU00076"/>
    </source>
</evidence>
<dbReference type="EMBL" id="BQXS01011595">
    <property type="protein sequence ID" value="GKT14485.1"/>
    <property type="molecule type" value="Genomic_DNA"/>
</dbReference>
<evidence type="ECO:0000313" key="3">
    <source>
        <dbReference type="EMBL" id="GKT14485.1"/>
    </source>
</evidence>
<dbReference type="PROSITE" id="PS50026">
    <property type="entry name" value="EGF_3"/>
    <property type="match status" value="1"/>
</dbReference>
<gene>
    <name evidence="3" type="ORF">ADUPG1_010497</name>
</gene>
<protein>
    <recommendedName>
        <fullName evidence="2">EGF-like domain-containing protein</fullName>
    </recommendedName>
</protein>
<dbReference type="InterPro" id="IPR052108">
    <property type="entry name" value="MEGF/SIB"/>
</dbReference>
<dbReference type="SMART" id="SM00181">
    <property type="entry name" value="EGF"/>
    <property type="match status" value="5"/>
</dbReference>
<dbReference type="Gene3D" id="3.80.10.10">
    <property type="entry name" value="Ribonuclease Inhibitor"/>
    <property type="match status" value="2"/>
</dbReference>
<dbReference type="PROSITE" id="PS51450">
    <property type="entry name" value="LRR"/>
    <property type="match status" value="2"/>
</dbReference>
<dbReference type="PROSITE" id="PS00022">
    <property type="entry name" value="EGF_1"/>
    <property type="match status" value="2"/>
</dbReference>
<dbReference type="PANTHER" id="PTHR24035:SF109">
    <property type="entry name" value="PROTEIN DRAPER"/>
    <property type="match status" value="1"/>
</dbReference>
<dbReference type="Proteomes" id="UP001057375">
    <property type="component" value="Unassembled WGS sequence"/>
</dbReference>
<organism evidence="3 4">
    <name type="scientific">Aduncisulcus paluster</name>
    <dbReference type="NCBI Taxonomy" id="2918883"/>
    <lineage>
        <taxon>Eukaryota</taxon>
        <taxon>Metamonada</taxon>
        <taxon>Carpediemonas-like organisms</taxon>
        <taxon>Aduncisulcus</taxon>
    </lineage>
</organism>
<keyword evidence="1" id="KW-0245">EGF-like domain</keyword>
<comment type="caution">
    <text evidence="1">Lacks conserved residue(s) required for the propagation of feature annotation.</text>
</comment>
<feature type="disulfide bond" evidence="1">
    <location>
        <begin position="425"/>
        <end position="435"/>
    </location>
</feature>
<dbReference type="InterPro" id="IPR001611">
    <property type="entry name" value="Leu-rich_rpt"/>
</dbReference>
<evidence type="ECO:0000313" key="4">
    <source>
        <dbReference type="Proteomes" id="UP001057375"/>
    </source>
</evidence>
<dbReference type="SUPFAM" id="SSF52058">
    <property type="entry name" value="L domain-like"/>
    <property type="match status" value="3"/>
</dbReference>
<comment type="caution">
    <text evidence="3">The sequence shown here is derived from an EMBL/GenBank/DDBJ whole genome shotgun (WGS) entry which is preliminary data.</text>
</comment>
<proteinExistence type="predicted"/>
<keyword evidence="4" id="KW-1185">Reference proteome</keyword>
<evidence type="ECO:0000259" key="2">
    <source>
        <dbReference type="PROSITE" id="PS50026"/>
    </source>
</evidence>
<dbReference type="PROSITE" id="PS01186">
    <property type="entry name" value="EGF_2"/>
    <property type="match status" value="1"/>
</dbReference>
<feature type="disulfide bond" evidence="1">
    <location>
        <begin position="448"/>
        <end position="457"/>
    </location>
</feature>